<feature type="chain" id="PRO_5045820037" evidence="2">
    <location>
        <begin position="24"/>
        <end position="1645"/>
    </location>
</feature>
<dbReference type="PANTHER" id="PTHR46708:SF2">
    <property type="entry name" value="FIBRONECTIN TYPE-III DOMAIN-CONTAINING PROTEIN"/>
    <property type="match status" value="1"/>
</dbReference>
<dbReference type="Proteomes" id="UP001302349">
    <property type="component" value="Chromosome"/>
</dbReference>
<dbReference type="SUPFAM" id="SSF101898">
    <property type="entry name" value="NHL repeat"/>
    <property type="match status" value="1"/>
</dbReference>
<dbReference type="InterPro" id="IPR036116">
    <property type="entry name" value="FN3_sf"/>
</dbReference>
<proteinExistence type="predicted"/>
<feature type="domain" description="Fibronectin type-III" evidence="3">
    <location>
        <begin position="1353"/>
        <end position="1442"/>
    </location>
</feature>
<feature type="domain" description="Fibronectin type-III" evidence="3">
    <location>
        <begin position="1447"/>
        <end position="1537"/>
    </location>
</feature>
<dbReference type="RefSeq" id="WP_317487360.1">
    <property type="nucleotide sequence ID" value="NZ_CP136051.1"/>
</dbReference>
<feature type="domain" description="Fibronectin type-III" evidence="3">
    <location>
        <begin position="1261"/>
        <end position="1348"/>
    </location>
</feature>
<feature type="signal peptide" evidence="2">
    <location>
        <begin position="1"/>
        <end position="23"/>
    </location>
</feature>
<dbReference type="PROSITE" id="PS50853">
    <property type="entry name" value="FN3"/>
    <property type="match status" value="10"/>
</dbReference>
<name>A0ABZ0IKN7_9BACT</name>
<dbReference type="SUPFAM" id="SSF49265">
    <property type="entry name" value="Fibronectin type III"/>
    <property type="match status" value="7"/>
</dbReference>
<dbReference type="Pfam" id="PF00041">
    <property type="entry name" value="fn3"/>
    <property type="match status" value="5"/>
</dbReference>
<evidence type="ECO:0000313" key="4">
    <source>
        <dbReference type="EMBL" id="WOK04555.1"/>
    </source>
</evidence>
<evidence type="ECO:0000256" key="2">
    <source>
        <dbReference type="SAM" id="SignalP"/>
    </source>
</evidence>
<feature type="domain" description="Fibronectin type-III" evidence="3">
    <location>
        <begin position="703"/>
        <end position="789"/>
    </location>
</feature>
<protein>
    <submittedName>
        <fullName evidence="4">Fibronectin type III domain-containing protein</fullName>
    </submittedName>
</protein>
<evidence type="ECO:0000313" key="5">
    <source>
        <dbReference type="Proteomes" id="UP001302349"/>
    </source>
</evidence>
<keyword evidence="2" id="KW-0732">Signal</keyword>
<accession>A0ABZ0IKN7</accession>
<dbReference type="EMBL" id="CP136051">
    <property type="protein sequence ID" value="WOK04555.1"/>
    <property type="molecule type" value="Genomic_DNA"/>
</dbReference>
<dbReference type="InterPro" id="IPR026444">
    <property type="entry name" value="Secre_tail"/>
</dbReference>
<keyword evidence="1" id="KW-0677">Repeat</keyword>
<feature type="domain" description="Fibronectin type-III" evidence="3">
    <location>
        <begin position="887"/>
        <end position="975"/>
    </location>
</feature>
<evidence type="ECO:0000256" key="1">
    <source>
        <dbReference type="ARBA" id="ARBA00022737"/>
    </source>
</evidence>
<dbReference type="NCBIfam" id="TIGR04183">
    <property type="entry name" value="Por_Secre_tail"/>
    <property type="match status" value="1"/>
</dbReference>
<dbReference type="CDD" id="cd00063">
    <property type="entry name" value="FN3"/>
    <property type="match status" value="10"/>
</dbReference>
<feature type="domain" description="Fibronectin type-III" evidence="3">
    <location>
        <begin position="1073"/>
        <end position="1161"/>
    </location>
</feature>
<sequence length="1645" mass="173025">MKRNLRYYLLLACTVLLYEGAQAQLVQTSQTTSNGGGSSTGTNIQHFGVAGQSVAGGASGGNYQMNIGFIHTITNDAFPQAPSDFLVLPLSETSLYISWIDNASNETHYALERSTSDDFTTDLVGIPVGANGTEYTNTGLTPDTYYFYRLKAVGASEESDYVYDGAATFSGTLDNRWAWASSLYSPSYGRTVANDNNGNTYVGGRVEADLYVGVESWVVAGGSDGFVIKYDADGNIVWGRQLLSTGNASVEEVKVDANGVLYVSGYFSGALTIPNGPTFNALGSNDGFLLKMDADGQLIWAKALGGSLDDLITSHAFDGSGNIHLLYSSASTNGTFGGSALNAGLHLVTISPNGNFVRTKPVSADAGVTGNDLAVDTQGNVYVVGSFSASPTIGGTSLSSTGLSDIFYSKFNNSGDPLWVKHASTDQADQAYAVATSGSSVYVGGFFDGASLSVPSGAASSSGGREGFLLAVASIDGATQWVRSMGGAGSDGVLAMATGSSGQIVVSGFMGIDQMLFPPSAETLSSGFGFFAHYDASGAVLRVDKVEGKSNYLVSNRAVSVFENNLYATGRFLGAAEFGQLSTLQAGTGTSMFVGKYKYQEICDTPVSFTVSNVTSTTADLSWNIAQYPAGDALTYKIRYKPLGTLTWEEVTQGGTSLQLTALEPGVQYLVQVNMTCTGSEVLTSAYTDVESFTTLGTPACEVPVIASDVSISDTEQDITWNNTGAVTYDVRYRLKGTTIWTTTTGLVSASASLTGLQAGMAYQIQVRGVCAAVQTLYSSVYEFTTSGAVSCPVPAGMSVSGITASSATVSWTDQSAESYEIRYKPNGTAIWTTVGTATASIDLTDLEPGTDYVYMLKAVCNSSVGLSSVYTTVNQFTTTGTPSCVTPVGLSATVTTNTADLSWTASTGAVAYDIRYRVQGTTVWNYVQSPANSKQLTGLSGGTSYQVQARSVCTLDGTFVSVYSTTYIFTTQGAAACISPAGLAATPGTTDASLTWATQGGAFSYQVRYRLEGTTTWNYQTTATNSLNISSLVSGMPYMWTVRTICNAEGTLASPFASTAFFETTGVVSCEVPTSLSVSAITDQSASLIWSDVGATSYQIRYRIAGTPIWTMVPIVSPSYVLTGLESGMPYQVQVKAICAVDGSVQSLFSSLVSFETSGAVSCEIPVNLAASNITSSAATVSWTTVAEAASGYGLRYRVKGTSLWTLVTTGTNSYNLTGLEPGMPYQFSVKSNCSTNPVLSSVYSVPAEFTTDGLPSCDVPSGFNVSAADTDAEITWANLGSLSYDVRFRVSGSTIWTNLNVGTNAISLGSLQTGTNYQFQVRSVCAANGSLKSLYSGVEFFTTTGTVSCESPTGLAASAITDTGAQVTWTAASGVDQYDVRYRVKGTTIWTQVLAGTASVSLSGLSSGMPYQVRVRTLCAPDNSLVSPYSSIMEFSTTGATACAVPTGLTVGATEQTTADLSWGAASGALSYEVLYRKQGDIIWTAATSATASISLSGLTSLTTYQWKVRTICSGDNSLRSQFSSVSTFQTIAEPGARVAEEDDTEIAMGLEEVLAAFELVIYPNPSPDQVFFRLIPPQSDYFSLSVFNLAGQEVQHLFEGWLEGEEQAEFVWQGRDQPSGIYVFKLSNGKGLEISRRIILTH</sequence>
<dbReference type="SMART" id="SM00060">
    <property type="entry name" value="FN3"/>
    <property type="match status" value="11"/>
</dbReference>
<dbReference type="Gene3D" id="2.60.40.10">
    <property type="entry name" value="Immunoglobulins"/>
    <property type="match status" value="11"/>
</dbReference>
<dbReference type="PANTHER" id="PTHR46708">
    <property type="entry name" value="TENASCIN"/>
    <property type="match status" value="1"/>
</dbReference>
<reference evidence="4 5" key="1">
    <citation type="journal article" date="2023" name="Microbiol. Resour. Announc.">
        <title>Complete Genome Sequence of Imperialibacter roseus strain P4T.</title>
        <authorList>
            <person name="Tizabi D.R."/>
            <person name="Bachvaroff T."/>
            <person name="Hill R.T."/>
        </authorList>
    </citation>
    <scope>NUCLEOTIDE SEQUENCE [LARGE SCALE GENOMIC DNA]</scope>
    <source>
        <strain evidence="4 5">P4T</strain>
    </source>
</reference>
<feature type="domain" description="Fibronectin type-III" evidence="3">
    <location>
        <begin position="1166"/>
        <end position="1256"/>
    </location>
</feature>
<feature type="domain" description="Fibronectin type-III" evidence="3">
    <location>
        <begin position="794"/>
        <end position="882"/>
    </location>
</feature>
<dbReference type="InterPro" id="IPR013783">
    <property type="entry name" value="Ig-like_fold"/>
</dbReference>
<gene>
    <name evidence="4" type="ORF">RT717_15850</name>
</gene>
<dbReference type="InterPro" id="IPR050991">
    <property type="entry name" value="ECM_Regulatory_Proteins"/>
</dbReference>
<keyword evidence="5" id="KW-1185">Reference proteome</keyword>
<organism evidence="4 5">
    <name type="scientific">Imperialibacter roseus</name>
    <dbReference type="NCBI Taxonomy" id="1324217"/>
    <lineage>
        <taxon>Bacteria</taxon>
        <taxon>Pseudomonadati</taxon>
        <taxon>Bacteroidota</taxon>
        <taxon>Cytophagia</taxon>
        <taxon>Cytophagales</taxon>
        <taxon>Flammeovirgaceae</taxon>
        <taxon>Imperialibacter</taxon>
    </lineage>
</organism>
<feature type="domain" description="Fibronectin type-III" evidence="3">
    <location>
        <begin position="605"/>
        <end position="698"/>
    </location>
</feature>
<evidence type="ECO:0000259" key="3">
    <source>
        <dbReference type="PROSITE" id="PS50853"/>
    </source>
</evidence>
<dbReference type="InterPro" id="IPR003961">
    <property type="entry name" value="FN3_dom"/>
</dbReference>
<feature type="domain" description="Fibronectin type-III" evidence="3">
    <location>
        <begin position="81"/>
        <end position="175"/>
    </location>
</feature>